<reference evidence="2" key="1">
    <citation type="submission" date="2023-10" db="EMBL/GenBank/DDBJ databases">
        <authorList>
            <person name="Chen Y."/>
            <person name="Shah S."/>
            <person name="Dougan E. K."/>
            <person name="Thang M."/>
            <person name="Chan C."/>
        </authorList>
    </citation>
    <scope>NUCLEOTIDE SEQUENCE [LARGE SCALE GENOMIC DNA]</scope>
</reference>
<sequence>MVTLGARSRRAVAAPCLLLAALAQWGSWCLLPGGPGARARWVASAPLAGSQGSTPGRAGAARHLVCREAAKKKAAATTKKAAAATTKKAAAKTTKAAGATAVKDGDVICLRSHNGNYINAEPGNDIVS</sequence>
<comment type="caution">
    <text evidence="2">The sequence shown here is derived from an EMBL/GenBank/DDBJ whole genome shotgun (WGS) entry which is preliminary data.</text>
</comment>
<proteinExistence type="predicted"/>
<evidence type="ECO:0000313" key="2">
    <source>
        <dbReference type="EMBL" id="CAK0856083.1"/>
    </source>
</evidence>
<organism evidence="2 3">
    <name type="scientific">Prorocentrum cordatum</name>
    <dbReference type="NCBI Taxonomy" id="2364126"/>
    <lineage>
        <taxon>Eukaryota</taxon>
        <taxon>Sar</taxon>
        <taxon>Alveolata</taxon>
        <taxon>Dinophyceae</taxon>
        <taxon>Prorocentrales</taxon>
        <taxon>Prorocentraceae</taxon>
        <taxon>Prorocentrum</taxon>
    </lineage>
</organism>
<feature type="chain" id="PRO_5045667154" evidence="1">
    <location>
        <begin position="30"/>
        <end position="128"/>
    </location>
</feature>
<accession>A0ABN9U9V7</accession>
<gene>
    <name evidence="2" type="ORF">PCOR1329_LOCUS46545</name>
</gene>
<name>A0ABN9U9V7_9DINO</name>
<dbReference type="EMBL" id="CAUYUJ010015602">
    <property type="protein sequence ID" value="CAK0856083.1"/>
    <property type="molecule type" value="Genomic_DNA"/>
</dbReference>
<evidence type="ECO:0000256" key="1">
    <source>
        <dbReference type="SAM" id="SignalP"/>
    </source>
</evidence>
<feature type="signal peptide" evidence="1">
    <location>
        <begin position="1"/>
        <end position="29"/>
    </location>
</feature>
<evidence type="ECO:0000313" key="3">
    <source>
        <dbReference type="Proteomes" id="UP001189429"/>
    </source>
</evidence>
<protein>
    <submittedName>
        <fullName evidence="2">Uncharacterized protein</fullName>
    </submittedName>
</protein>
<keyword evidence="3" id="KW-1185">Reference proteome</keyword>
<feature type="non-terminal residue" evidence="2">
    <location>
        <position position="128"/>
    </location>
</feature>
<keyword evidence="1" id="KW-0732">Signal</keyword>
<dbReference type="Proteomes" id="UP001189429">
    <property type="component" value="Unassembled WGS sequence"/>
</dbReference>